<accession>A0ACB9ZRZ5</accession>
<dbReference type="Proteomes" id="UP001060085">
    <property type="component" value="Linkage Group LG08"/>
</dbReference>
<dbReference type="EMBL" id="CM044708">
    <property type="protein sequence ID" value="KAI5650497.1"/>
    <property type="molecule type" value="Genomic_DNA"/>
</dbReference>
<name>A0ACB9ZRZ5_CATRO</name>
<evidence type="ECO:0000313" key="1">
    <source>
        <dbReference type="EMBL" id="KAI5650497.1"/>
    </source>
</evidence>
<proteinExistence type="predicted"/>
<organism evidence="1 2">
    <name type="scientific">Catharanthus roseus</name>
    <name type="common">Madagascar periwinkle</name>
    <name type="synonym">Vinca rosea</name>
    <dbReference type="NCBI Taxonomy" id="4058"/>
    <lineage>
        <taxon>Eukaryota</taxon>
        <taxon>Viridiplantae</taxon>
        <taxon>Streptophyta</taxon>
        <taxon>Embryophyta</taxon>
        <taxon>Tracheophyta</taxon>
        <taxon>Spermatophyta</taxon>
        <taxon>Magnoliopsida</taxon>
        <taxon>eudicotyledons</taxon>
        <taxon>Gunneridae</taxon>
        <taxon>Pentapetalae</taxon>
        <taxon>asterids</taxon>
        <taxon>lamiids</taxon>
        <taxon>Gentianales</taxon>
        <taxon>Apocynaceae</taxon>
        <taxon>Rauvolfioideae</taxon>
        <taxon>Vinceae</taxon>
        <taxon>Catharanthinae</taxon>
        <taxon>Catharanthus</taxon>
    </lineage>
</organism>
<protein>
    <submittedName>
        <fullName evidence="1">Uncharacterized protein</fullName>
    </submittedName>
</protein>
<evidence type="ECO:0000313" key="2">
    <source>
        <dbReference type="Proteomes" id="UP001060085"/>
    </source>
</evidence>
<sequence length="350" mass="39250">MPELSSDGLVSGIRTLSVEPHCCITCFFKIGHRAALMCLDSLRLPGCARNPHVEEDPSEPTSDSEMTPEPEQGTPAVTGSMGTSVANTMPAATSPTPIPPVASVSSFPPSLLRGGVREYDICETSMATRRNERVPVTGADEALEQFLKFRPPEFYGDVEQEIKAELFLEQLNDIYDTLKYEDALRLPCHRWDLRPQLKPPRKQRWLIKRLYKGKQPLVQLRLHINVLDKDHGNLEISRDPVVNKGLEMKRGVDRRGCDPIGLRGHRIMLYGGVRPPKVRLFVIERSYVVWLVFDYEMPELSSDGLVSGIRTLSVEPHCCITCSFKIGHRAALMCLDSLRLPGCARNPHVE</sequence>
<keyword evidence="2" id="KW-1185">Reference proteome</keyword>
<comment type="caution">
    <text evidence="1">The sequence shown here is derived from an EMBL/GenBank/DDBJ whole genome shotgun (WGS) entry which is preliminary data.</text>
</comment>
<gene>
    <name evidence="1" type="ORF">M9H77_36502</name>
</gene>
<reference evidence="2" key="1">
    <citation type="journal article" date="2023" name="Nat. Plants">
        <title>Single-cell RNA sequencing provides a high-resolution roadmap for understanding the multicellular compartmentation of specialized metabolism.</title>
        <authorList>
            <person name="Sun S."/>
            <person name="Shen X."/>
            <person name="Li Y."/>
            <person name="Li Y."/>
            <person name="Wang S."/>
            <person name="Li R."/>
            <person name="Zhang H."/>
            <person name="Shen G."/>
            <person name="Guo B."/>
            <person name="Wei J."/>
            <person name="Xu J."/>
            <person name="St-Pierre B."/>
            <person name="Chen S."/>
            <person name="Sun C."/>
        </authorList>
    </citation>
    <scope>NUCLEOTIDE SEQUENCE [LARGE SCALE GENOMIC DNA]</scope>
</reference>